<proteinExistence type="predicted"/>
<evidence type="ECO:0000313" key="1">
    <source>
        <dbReference type="EMBL" id="KRY51138.1"/>
    </source>
</evidence>
<comment type="caution">
    <text evidence="1">The sequence shown here is derived from an EMBL/GenBank/DDBJ whole genome shotgun (WGS) entry which is preliminary data.</text>
</comment>
<organism evidence="1 2">
    <name type="scientific">Trichinella britovi</name>
    <name type="common">Parasitic roundworm</name>
    <dbReference type="NCBI Taxonomy" id="45882"/>
    <lineage>
        <taxon>Eukaryota</taxon>
        <taxon>Metazoa</taxon>
        <taxon>Ecdysozoa</taxon>
        <taxon>Nematoda</taxon>
        <taxon>Enoplea</taxon>
        <taxon>Dorylaimia</taxon>
        <taxon>Trichinellida</taxon>
        <taxon>Trichinellidae</taxon>
        <taxon>Trichinella</taxon>
    </lineage>
</organism>
<evidence type="ECO:0000313" key="2">
    <source>
        <dbReference type="Proteomes" id="UP000054653"/>
    </source>
</evidence>
<sequence>MEGNSVCIYPKEPTKIGVQRKGMRDFPGKQYTNLDATQVIRTGEHAEGCRVDAHAFPSFSPVCHRIPLVRSRLARFPALYAGFLKSHNKIPVITLGNPAYNCCTDCHALRQLERMILPYTTKPSHVANKVVLNMIKRGSMPVGQRRFMFVVACSRWRWL</sequence>
<accession>A0A0V1CPR6</accession>
<dbReference type="Proteomes" id="UP000054653">
    <property type="component" value="Unassembled WGS sequence"/>
</dbReference>
<keyword evidence="2" id="KW-1185">Reference proteome</keyword>
<gene>
    <name evidence="1" type="ORF">T03_1290</name>
</gene>
<dbReference type="AlphaFoldDB" id="A0A0V1CPR6"/>
<protein>
    <submittedName>
        <fullName evidence="1">Uncharacterized protein</fullName>
    </submittedName>
</protein>
<reference evidence="1 2" key="1">
    <citation type="submission" date="2015-01" db="EMBL/GenBank/DDBJ databases">
        <title>Evolution of Trichinella species and genotypes.</title>
        <authorList>
            <person name="Korhonen P.K."/>
            <person name="Edoardo P."/>
            <person name="Giuseppe L.R."/>
            <person name="Gasser R.B."/>
        </authorList>
    </citation>
    <scope>NUCLEOTIDE SEQUENCE [LARGE SCALE GENOMIC DNA]</scope>
    <source>
        <strain evidence="1">ISS120</strain>
    </source>
</reference>
<dbReference type="EMBL" id="JYDI01000132">
    <property type="protein sequence ID" value="KRY51138.1"/>
    <property type="molecule type" value="Genomic_DNA"/>
</dbReference>
<name>A0A0V1CPR6_TRIBR</name>